<dbReference type="Gene3D" id="3.30.710.10">
    <property type="entry name" value="Potassium Channel Kv1.1, Chain A"/>
    <property type="match status" value="1"/>
</dbReference>
<dbReference type="InterPro" id="IPR002893">
    <property type="entry name" value="Znf_MYND"/>
</dbReference>
<evidence type="ECO:0000313" key="9">
    <source>
        <dbReference type="Proteomes" id="UP000076154"/>
    </source>
</evidence>
<keyword evidence="1" id="KW-0479">Metal-binding</keyword>
<dbReference type="STRING" id="39966.A0A369JXA1"/>
<keyword evidence="3" id="KW-0862">Zinc</keyword>
<feature type="region of interest" description="Disordered" evidence="5">
    <location>
        <begin position="182"/>
        <end position="203"/>
    </location>
</feature>
<proteinExistence type="predicted"/>
<evidence type="ECO:0000256" key="2">
    <source>
        <dbReference type="ARBA" id="ARBA00022771"/>
    </source>
</evidence>
<evidence type="ECO:0000313" key="8">
    <source>
        <dbReference type="EMBL" id="RDB25167.1"/>
    </source>
</evidence>
<feature type="domain" description="MYND-type" evidence="7">
    <location>
        <begin position="540"/>
        <end position="582"/>
    </location>
</feature>
<name>A0A369JXA1_HYPMA</name>
<feature type="domain" description="BTB" evidence="6">
    <location>
        <begin position="23"/>
        <end position="96"/>
    </location>
</feature>
<evidence type="ECO:0000259" key="6">
    <source>
        <dbReference type="PROSITE" id="PS50097"/>
    </source>
</evidence>
<feature type="region of interest" description="Disordered" evidence="5">
    <location>
        <begin position="221"/>
        <end position="270"/>
    </location>
</feature>
<keyword evidence="9" id="KW-1185">Reference proteome</keyword>
<evidence type="ECO:0008006" key="10">
    <source>
        <dbReference type="Google" id="ProtNLM"/>
    </source>
</evidence>
<evidence type="ECO:0000256" key="4">
    <source>
        <dbReference type="PROSITE-ProRule" id="PRU00134"/>
    </source>
</evidence>
<evidence type="ECO:0000256" key="1">
    <source>
        <dbReference type="ARBA" id="ARBA00022723"/>
    </source>
</evidence>
<protein>
    <recommendedName>
        <fullName evidence="10">MYND-type domain-containing protein</fullName>
    </recommendedName>
</protein>
<feature type="compositionally biased region" description="Low complexity" evidence="5">
    <location>
        <begin position="221"/>
        <end position="231"/>
    </location>
</feature>
<dbReference type="Pfam" id="PF01753">
    <property type="entry name" value="zf-MYND"/>
    <property type="match status" value="1"/>
</dbReference>
<accession>A0A369JXA1</accession>
<organism evidence="8 9">
    <name type="scientific">Hypsizygus marmoreus</name>
    <name type="common">White beech mushroom</name>
    <name type="synonym">Agaricus marmoreus</name>
    <dbReference type="NCBI Taxonomy" id="39966"/>
    <lineage>
        <taxon>Eukaryota</taxon>
        <taxon>Fungi</taxon>
        <taxon>Dikarya</taxon>
        <taxon>Basidiomycota</taxon>
        <taxon>Agaricomycotina</taxon>
        <taxon>Agaricomycetes</taxon>
        <taxon>Agaricomycetidae</taxon>
        <taxon>Agaricales</taxon>
        <taxon>Tricholomatineae</taxon>
        <taxon>Lyophyllaceae</taxon>
        <taxon>Hypsizygus</taxon>
    </lineage>
</organism>
<keyword evidence="2 4" id="KW-0863">Zinc-finger</keyword>
<dbReference type="Gene3D" id="6.10.140.2220">
    <property type="match status" value="1"/>
</dbReference>
<comment type="caution">
    <text evidence="8">The sequence shown here is derived from an EMBL/GenBank/DDBJ whole genome shotgun (WGS) entry which is preliminary data.</text>
</comment>
<dbReference type="SUPFAM" id="SSF54695">
    <property type="entry name" value="POZ domain"/>
    <property type="match status" value="1"/>
</dbReference>
<dbReference type="Proteomes" id="UP000076154">
    <property type="component" value="Unassembled WGS sequence"/>
</dbReference>
<evidence type="ECO:0000256" key="3">
    <source>
        <dbReference type="ARBA" id="ARBA00022833"/>
    </source>
</evidence>
<dbReference type="EMBL" id="LUEZ02000041">
    <property type="protein sequence ID" value="RDB25167.1"/>
    <property type="molecule type" value="Genomic_DNA"/>
</dbReference>
<dbReference type="AlphaFoldDB" id="A0A369JXA1"/>
<evidence type="ECO:0000259" key="7">
    <source>
        <dbReference type="PROSITE" id="PS50865"/>
    </source>
</evidence>
<sequence>MSQDDDQAFKQLQRNTQYYLNGGDIHFLAENELFRVHRYFFERESRKFRDQIALPPSPGKPRQGDTESTAIVLEVTAEGFQRLLGVFYNPKYSVYDWDAHDWSSILELAERWEFGEVKNLAIRELEKQTIPVIDRIVLYQKFEVDNAFLVPLYAILCSRPEALDRDESKALGMETTVLIFQTRERLRAQPSDGGRSPLPPGLDSDDVHRTIASLLGTSTSTASFSTGASGSDKQDNTNGSNSENGGEGSKNTFNKNSNGRTGRQHPPARYCSRSCEETITEAKAPSEFAIGWIRLWRLDLFYVLSSISRYLTAFARPLNARPDQYFVTLINKMDSILNVSATSLATLAGLIDDNQDDGRTDAERIQLVRMQLGILQRKPRQEQMPIHHEFAAKYLPVLTEKYKASTGVLNSPETLLNTVSYTPYFVRFARTPEGRVLAALQAKRTAEAASTIGSMTADEVGEIGQFLSTLLVLQGIADIDDSDKAILIPKFKQWERDFSGRLASETSSRCLALLTDDRGMRPMMQGMKMMLEGCLSKCGGPNCQRTQQSSGSDLMQCARCKSAVYCGAEHQRKAWPGHKALCFPAQF</sequence>
<reference evidence="8" key="1">
    <citation type="submission" date="2018-04" db="EMBL/GenBank/DDBJ databases">
        <title>Whole genome sequencing of Hypsizygus marmoreus.</title>
        <authorList>
            <person name="Choi I.-G."/>
            <person name="Min B."/>
            <person name="Kim J.-G."/>
            <person name="Kim S."/>
            <person name="Oh Y.-L."/>
            <person name="Kong W.-S."/>
            <person name="Park H."/>
            <person name="Jeong J."/>
            <person name="Song E.-S."/>
        </authorList>
    </citation>
    <scope>NUCLEOTIDE SEQUENCE [LARGE SCALE GENOMIC DNA]</scope>
    <source>
        <strain evidence="8">51987-8</strain>
    </source>
</reference>
<dbReference type="Pfam" id="PF00651">
    <property type="entry name" value="BTB"/>
    <property type="match status" value="1"/>
</dbReference>
<dbReference type="InterPro" id="IPR011333">
    <property type="entry name" value="SKP1/BTB/POZ_sf"/>
</dbReference>
<evidence type="ECO:0000256" key="5">
    <source>
        <dbReference type="SAM" id="MobiDB-lite"/>
    </source>
</evidence>
<dbReference type="InterPro" id="IPR000210">
    <property type="entry name" value="BTB/POZ_dom"/>
</dbReference>
<dbReference type="SUPFAM" id="SSF144232">
    <property type="entry name" value="HIT/MYND zinc finger-like"/>
    <property type="match status" value="1"/>
</dbReference>
<feature type="compositionally biased region" description="Polar residues" evidence="5">
    <location>
        <begin position="250"/>
        <end position="261"/>
    </location>
</feature>
<dbReference type="GO" id="GO:0008270">
    <property type="term" value="F:zinc ion binding"/>
    <property type="evidence" value="ECO:0007669"/>
    <property type="project" value="UniProtKB-KW"/>
</dbReference>
<dbReference type="OrthoDB" id="432970at2759"/>
<dbReference type="PROSITE" id="PS50097">
    <property type="entry name" value="BTB"/>
    <property type="match status" value="1"/>
</dbReference>
<dbReference type="PROSITE" id="PS50865">
    <property type="entry name" value="ZF_MYND_2"/>
    <property type="match status" value="1"/>
</dbReference>
<gene>
    <name evidence="8" type="ORF">Hypma_007980</name>
</gene>
<dbReference type="InParanoid" id="A0A369JXA1"/>